<keyword evidence="2" id="KW-0472">Membrane</keyword>
<evidence type="ECO:0000256" key="1">
    <source>
        <dbReference type="SAM" id="MobiDB-lite"/>
    </source>
</evidence>
<dbReference type="Pfam" id="PF13115">
    <property type="entry name" value="YtkA"/>
    <property type="match status" value="1"/>
</dbReference>
<dbReference type="AlphaFoldDB" id="A0A5B2X358"/>
<feature type="compositionally biased region" description="Basic and acidic residues" evidence="1">
    <location>
        <begin position="21"/>
        <end position="42"/>
    </location>
</feature>
<evidence type="ECO:0000259" key="3">
    <source>
        <dbReference type="Pfam" id="PF13115"/>
    </source>
</evidence>
<dbReference type="Proteomes" id="UP000323454">
    <property type="component" value="Unassembled WGS sequence"/>
</dbReference>
<dbReference type="OrthoDB" id="3695826at2"/>
<feature type="region of interest" description="Disordered" evidence="1">
    <location>
        <begin position="1"/>
        <end position="42"/>
    </location>
</feature>
<dbReference type="InterPro" id="IPR032693">
    <property type="entry name" value="YtkA-like_dom"/>
</dbReference>
<organism evidence="4 5">
    <name type="scientific">Solihabitans fulvus</name>
    <dbReference type="NCBI Taxonomy" id="1892852"/>
    <lineage>
        <taxon>Bacteria</taxon>
        <taxon>Bacillati</taxon>
        <taxon>Actinomycetota</taxon>
        <taxon>Actinomycetes</taxon>
        <taxon>Pseudonocardiales</taxon>
        <taxon>Pseudonocardiaceae</taxon>
        <taxon>Solihabitans</taxon>
    </lineage>
</organism>
<sequence>MAWHGGPPHRPRPARRLLRPRARDGLHGGTEHPGRPGAGRDRRAVRADAAVHLHLPLPRPLSRVDPVRQGLPGAHRGAVDRRGAGAAVSRPRNRAVLIPLGVLAVVVAAVGGFLLWYQPDPLEVSLTGTSANYTVQLRFDHPTVGTNTVDIAVDRRDHGPVEVDRVALEAVMPRMGHAMPQLSAEPRGQGRFQARGELFLMAGVWTVSVRLHGAGGGELATVTLPVSTS</sequence>
<feature type="compositionally biased region" description="Basic residues" evidence="1">
    <location>
        <begin position="7"/>
        <end position="20"/>
    </location>
</feature>
<keyword evidence="5" id="KW-1185">Reference proteome</keyword>
<evidence type="ECO:0000256" key="2">
    <source>
        <dbReference type="SAM" id="Phobius"/>
    </source>
</evidence>
<gene>
    <name evidence="4" type="ORF">F0L68_25135</name>
</gene>
<evidence type="ECO:0000313" key="4">
    <source>
        <dbReference type="EMBL" id="KAA2257583.1"/>
    </source>
</evidence>
<keyword evidence="2" id="KW-0812">Transmembrane</keyword>
<dbReference type="EMBL" id="VUOB01000045">
    <property type="protein sequence ID" value="KAA2257583.1"/>
    <property type="molecule type" value="Genomic_DNA"/>
</dbReference>
<protein>
    <recommendedName>
        <fullName evidence="3">YtkA-like domain-containing protein</fullName>
    </recommendedName>
</protein>
<accession>A0A5B2X358</accession>
<proteinExistence type="predicted"/>
<feature type="region of interest" description="Disordered" evidence="1">
    <location>
        <begin position="60"/>
        <end position="85"/>
    </location>
</feature>
<evidence type="ECO:0000313" key="5">
    <source>
        <dbReference type="Proteomes" id="UP000323454"/>
    </source>
</evidence>
<feature type="domain" description="YtkA-like" evidence="3">
    <location>
        <begin position="130"/>
        <end position="209"/>
    </location>
</feature>
<name>A0A5B2X358_9PSEU</name>
<keyword evidence="2" id="KW-1133">Transmembrane helix</keyword>
<reference evidence="4 5" key="1">
    <citation type="submission" date="2019-09" db="EMBL/GenBank/DDBJ databases">
        <title>Goodfellowia gen. nov., a new genus of the Pseudonocardineae related to Actinoalloteichus, containing Goodfellowia coeruleoviolacea gen. nov., comb. nov. gen. nov., comb. nov.</title>
        <authorList>
            <person name="Labeda D."/>
        </authorList>
    </citation>
    <scope>NUCLEOTIDE SEQUENCE [LARGE SCALE GENOMIC DNA]</scope>
    <source>
        <strain evidence="4 5">AN110305</strain>
    </source>
</reference>
<comment type="caution">
    <text evidence="4">The sequence shown here is derived from an EMBL/GenBank/DDBJ whole genome shotgun (WGS) entry which is preliminary data.</text>
</comment>
<feature type="transmembrane region" description="Helical" evidence="2">
    <location>
        <begin position="96"/>
        <end position="117"/>
    </location>
</feature>
<reference evidence="4 5" key="2">
    <citation type="submission" date="2019-09" db="EMBL/GenBank/DDBJ databases">
        <authorList>
            <person name="Jin C."/>
        </authorList>
    </citation>
    <scope>NUCLEOTIDE SEQUENCE [LARGE SCALE GENOMIC DNA]</scope>
    <source>
        <strain evidence="4 5">AN110305</strain>
    </source>
</reference>